<keyword evidence="5" id="KW-0460">Magnesium</keyword>
<keyword evidence="6" id="KW-0436">Ligase</keyword>
<dbReference type="InterPro" id="IPR024185">
    <property type="entry name" value="FTHF_cligase-like_sf"/>
</dbReference>
<feature type="binding site" evidence="4">
    <location>
        <begin position="12"/>
        <end position="16"/>
    </location>
    <ligand>
        <name>ATP</name>
        <dbReference type="ChEBI" id="CHEBI:30616"/>
    </ligand>
</feature>
<dbReference type="GO" id="GO:0030272">
    <property type="term" value="F:5-formyltetrahydrofolate cyclo-ligase activity"/>
    <property type="evidence" value="ECO:0007669"/>
    <property type="project" value="UniProtKB-EC"/>
</dbReference>
<evidence type="ECO:0000256" key="4">
    <source>
        <dbReference type="PIRSR" id="PIRSR006806-1"/>
    </source>
</evidence>
<comment type="catalytic activity">
    <reaction evidence="5">
        <text>(6S)-5-formyl-5,6,7,8-tetrahydrofolate + ATP = (6R)-5,10-methenyltetrahydrofolate + ADP + phosphate</text>
        <dbReference type="Rhea" id="RHEA:10488"/>
        <dbReference type="ChEBI" id="CHEBI:30616"/>
        <dbReference type="ChEBI" id="CHEBI:43474"/>
        <dbReference type="ChEBI" id="CHEBI:57455"/>
        <dbReference type="ChEBI" id="CHEBI:57457"/>
        <dbReference type="ChEBI" id="CHEBI:456216"/>
        <dbReference type="EC" id="6.3.3.2"/>
    </reaction>
</comment>
<dbReference type="NCBIfam" id="TIGR02727">
    <property type="entry name" value="MTHFS_bact"/>
    <property type="match status" value="1"/>
</dbReference>
<comment type="similarity">
    <text evidence="1 5">Belongs to the 5-formyltetrahydrofolate cyclo-ligase family.</text>
</comment>
<name>A0A9D8KAU8_9DELT</name>
<dbReference type="Gene3D" id="3.40.50.10420">
    <property type="entry name" value="NagB/RpiA/CoA transferase-like"/>
    <property type="match status" value="1"/>
</dbReference>
<dbReference type="Pfam" id="PF01812">
    <property type="entry name" value="5-FTHF_cyc-lig"/>
    <property type="match status" value="1"/>
</dbReference>
<evidence type="ECO:0000313" key="6">
    <source>
        <dbReference type="EMBL" id="MBN1571643.1"/>
    </source>
</evidence>
<reference evidence="6" key="1">
    <citation type="journal article" date="2021" name="Environ. Microbiol.">
        <title>Genomic characterization of three novel Desulfobacterota classes expand the metabolic and phylogenetic diversity of the phylum.</title>
        <authorList>
            <person name="Murphy C.L."/>
            <person name="Biggerstaff J."/>
            <person name="Eichhorn A."/>
            <person name="Ewing E."/>
            <person name="Shahan R."/>
            <person name="Soriano D."/>
            <person name="Stewart S."/>
            <person name="VanMol K."/>
            <person name="Walker R."/>
            <person name="Walters P."/>
            <person name="Elshahed M.S."/>
            <person name="Youssef N.H."/>
        </authorList>
    </citation>
    <scope>NUCLEOTIDE SEQUENCE</scope>
    <source>
        <strain evidence="6">Zod_Metabat.24</strain>
    </source>
</reference>
<organism evidence="6 7">
    <name type="scientific">Candidatus Zymogenus saltonus</name>
    <dbReference type="NCBI Taxonomy" id="2844893"/>
    <lineage>
        <taxon>Bacteria</taxon>
        <taxon>Deltaproteobacteria</taxon>
        <taxon>Candidatus Zymogenia</taxon>
        <taxon>Candidatus Zymogeniales</taxon>
        <taxon>Candidatus Zymogenaceae</taxon>
        <taxon>Candidatus Zymogenus</taxon>
    </lineage>
</organism>
<feature type="binding site" evidence="4">
    <location>
        <begin position="142"/>
        <end position="150"/>
    </location>
    <ligand>
        <name>ATP</name>
        <dbReference type="ChEBI" id="CHEBI:30616"/>
    </ligand>
</feature>
<sequence>MIQKVDLKNLDKADLRISILKERECLDNREVARKSEIICRKLIETPFFEDAVYLGLYSPVRNEVKTDNIFDFAKGLGKRVGFPITSKSIGRLLFFEVEALEELSVGTFGINEPPSLKKSFISLDKIDLLIIPGVVFDERGHRVGYGGGYYDRLTGENDLRAVKAALAFDMQIVENLPAEPHDKKVDYIITESRMIKCL</sequence>
<evidence type="ECO:0000256" key="5">
    <source>
        <dbReference type="RuleBase" id="RU361279"/>
    </source>
</evidence>
<dbReference type="EC" id="6.3.3.2" evidence="5"/>
<keyword evidence="2 4" id="KW-0547">Nucleotide-binding</keyword>
<dbReference type="PANTHER" id="PTHR23407:SF1">
    <property type="entry name" value="5-FORMYLTETRAHYDROFOLATE CYCLO-LIGASE"/>
    <property type="match status" value="1"/>
</dbReference>
<keyword evidence="5" id="KW-0479">Metal-binding</keyword>
<dbReference type="Proteomes" id="UP000809273">
    <property type="component" value="Unassembled WGS sequence"/>
</dbReference>
<comment type="caution">
    <text evidence="6">The sequence shown here is derived from an EMBL/GenBank/DDBJ whole genome shotgun (WGS) entry which is preliminary data.</text>
</comment>
<dbReference type="GO" id="GO:0046872">
    <property type="term" value="F:metal ion binding"/>
    <property type="evidence" value="ECO:0007669"/>
    <property type="project" value="UniProtKB-KW"/>
</dbReference>
<protein>
    <recommendedName>
        <fullName evidence="5">5-formyltetrahydrofolate cyclo-ligase</fullName>
        <ecNumber evidence="5">6.3.3.2</ecNumber>
    </recommendedName>
</protein>
<dbReference type="AlphaFoldDB" id="A0A9D8KAU8"/>
<accession>A0A9D8KAU8</accession>
<dbReference type="GO" id="GO:0035999">
    <property type="term" value="P:tetrahydrofolate interconversion"/>
    <property type="evidence" value="ECO:0007669"/>
    <property type="project" value="TreeGrafter"/>
</dbReference>
<dbReference type="EMBL" id="JAFGIX010000003">
    <property type="protein sequence ID" value="MBN1571643.1"/>
    <property type="molecule type" value="Genomic_DNA"/>
</dbReference>
<dbReference type="PIRSF" id="PIRSF006806">
    <property type="entry name" value="FTHF_cligase"/>
    <property type="match status" value="1"/>
</dbReference>
<dbReference type="InterPro" id="IPR037171">
    <property type="entry name" value="NagB/RpiA_transferase-like"/>
</dbReference>
<evidence type="ECO:0000256" key="1">
    <source>
        <dbReference type="ARBA" id="ARBA00010638"/>
    </source>
</evidence>
<proteinExistence type="inferred from homology"/>
<gene>
    <name evidence="6" type="ORF">JW984_00430</name>
</gene>
<dbReference type="SUPFAM" id="SSF100950">
    <property type="entry name" value="NagB/RpiA/CoA transferase-like"/>
    <property type="match status" value="1"/>
</dbReference>
<comment type="cofactor">
    <cofactor evidence="5">
        <name>Mg(2+)</name>
        <dbReference type="ChEBI" id="CHEBI:18420"/>
    </cofactor>
</comment>
<evidence type="ECO:0000256" key="3">
    <source>
        <dbReference type="ARBA" id="ARBA00022840"/>
    </source>
</evidence>
<keyword evidence="3 4" id="KW-0067">ATP-binding</keyword>
<dbReference type="PANTHER" id="PTHR23407">
    <property type="entry name" value="ATPASE INHIBITOR/5-FORMYLTETRAHYDROFOLATE CYCLO-LIGASE"/>
    <property type="match status" value="1"/>
</dbReference>
<dbReference type="GO" id="GO:0005524">
    <property type="term" value="F:ATP binding"/>
    <property type="evidence" value="ECO:0007669"/>
    <property type="project" value="UniProtKB-KW"/>
</dbReference>
<dbReference type="GO" id="GO:0009396">
    <property type="term" value="P:folic acid-containing compound biosynthetic process"/>
    <property type="evidence" value="ECO:0007669"/>
    <property type="project" value="TreeGrafter"/>
</dbReference>
<feature type="binding site" evidence="4">
    <location>
        <position position="63"/>
    </location>
    <ligand>
        <name>substrate</name>
    </ligand>
</feature>
<reference evidence="6" key="2">
    <citation type="submission" date="2021-01" db="EMBL/GenBank/DDBJ databases">
        <authorList>
            <person name="Hahn C.R."/>
            <person name="Youssef N.H."/>
            <person name="Elshahed M."/>
        </authorList>
    </citation>
    <scope>NUCLEOTIDE SEQUENCE</scope>
    <source>
        <strain evidence="6">Zod_Metabat.24</strain>
    </source>
</reference>
<evidence type="ECO:0000256" key="2">
    <source>
        <dbReference type="ARBA" id="ARBA00022741"/>
    </source>
</evidence>
<dbReference type="InterPro" id="IPR002698">
    <property type="entry name" value="FTHF_cligase"/>
</dbReference>
<evidence type="ECO:0000313" key="7">
    <source>
        <dbReference type="Proteomes" id="UP000809273"/>
    </source>
</evidence>